<feature type="transmembrane region" description="Helical" evidence="8">
    <location>
        <begin position="237"/>
        <end position="256"/>
    </location>
</feature>
<feature type="domain" description="Zn(2)-C6 fungal-type" evidence="9">
    <location>
        <begin position="510"/>
        <end position="538"/>
    </location>
</feature>
<dbReference type="EMBL" id="JAAOAQ010000123">
    <property type="protein sequence ID" value="KAF5566020.1"/>
    <property type="molecule type" value="Genomic_DNA"/>
</dbReference>
<dbReference type="PANTHER" id="PTHR37534:SF26">
    <property type="entry name" value="TRANSCRIPTION FACTOR, PUTATIVE-RELATED"/>
    <property type="match status" value="1"/>
</dbReference>
<proteinExistence type="predicted"/>
<organism evidence="10 11">
    <name type="scientific">Fusarium phyllophilum</name>
    <dbReference type="NCBI Taxonomy" id="47803"/>
    <lineage>
        <taxon>Eukaryota</taxon>
        <taxon>Fungi</taxon>
        <taxon>Dikarya</taxon>
        <taxon>Ascomycota</taxon>
        <taxon>Pezizomycotina</taxon>
        <taxon>Sordariomycetes</taxon>
        <taxon>Hypocreomycetidae</taxon>
        <taxon>Hypocreales</taxon>
        <taxon>Nectriaceae</taxon>
        <taxon>Fusarium</taxon>
        <taxon>Fusarium fujikuroi species complex</taxon>
    </lineage>
</organism>
<dbReference type="InterPro" id="IPR021858">
    <property type="entry name" value="Fun_TF"/>
</dbReference>
<evidence type="ECO:0000259" key="9">
    <source>
        <dbReference type="PROSITE" id="PS50048"/>
    </source>
</evidence>
<dbReference type="PANTHER" id="PTHR37534">
    <property type="entry name" value="TRANSCRIPTIONAL ACTIVATOR PROTEIN UGA3"/>
    <property type="match status" value="1"/>
</dbReference>
<dbReference type="OrthoDB" id="5213892at2759"/>
<accession>A0A8H5NJ04</accession>
<evidence type="ECO:0000256" key="2">
    <source>
        <dbReference type="ARBA" id="ARBA00004370"/>
    </source>
</evidence>
<feature type="transmembrane region" description="Helical" evidence="8">
    <location>
        <begin position="196"/>
        <end position="217"/>
    </location>
</feature>
<dbReference type="GO" id="GO:0045944">
    <property type="term" value="P:positive regulation of transcription by RNA polymerase II"/>
    <property type="evidence" value="ECO:0007669"/>
    <property type="project" value="TreeGrafter"/>
</dbReference>
<evidence type="ECO:0000256" key="3">
    <source>
        <dbReference type="ARBA" id="ARBA00022692"/>
    </source>
</evidence>
<dbReference type="Pfam" id="PF11951">
    <property type="entry name" value="Fungal_trans_2"/>
    <property type="match status" value="1"/>
</dbReference>
<feature type="transmembrane region" description="Helical" evidence="8">
    <location>
        <begin position="387"/>
        <end position="411"/>
    </location>
</feature>
<feature type="region of interest" description="Disordered" evidence="7">
    <location>
        <begin position="581"/>
        <end position="613"/>
    </location>
</feature>
<feature type="transmembrane region" description="Helical" evidence="8">
    <location>
        <begin position="60"/>
        <end position="80"/>
    </location>
</feature>
<evidence type="ECO:0000313" key="10">
    <source>
        <dbReference type="EMBL" id="KAF5566020.1"/>
    </source>
</evidence>
<feature type="transmembrane region" description="Helical" evidence="8">
    <location>
        <begin position="423"/>
        <end position="448"/>
    </location>
</feature>
<dbReference type="PROSITE" id="PS00463">
    <property type="entry name" value="ZN2_CY6_FUNGAL_1"/>
    <property type="match status" value="1"/>
</dbReference>
<dbReference type="Pfam" id="PF00172">
    <property type="entry name" value="Zn_clus"/>
    <property type="match status" value="1"/>
</dbReference>
<evidence type="ECO:0000256" key="8">
    <source>
        <dbReference type="SAM" id="Phobius"/>
    </source>
</evidence>
<keyword evidence="6" id="KW-0539">Nucleus</keyword>
<keyword evidence="3 8" id="KW-0812">Transmembrane</keyword>
<sequence length="1010" mass="111621">MSHPKTTNDSDVIVAGEKQDSIHRQASFSEATAQMFQTDLEKEKTIQGTAHFHRLGWKRLTVVLIVQAIALGSLSLPGAFATLGMVAGVVSCIGIGLIAMYASYMVGLVKLKYPDVDHYVDAGRLLMGGFGDKLFAVVFLGLLILATGSHCLTGTIALVKITGSSVCTLAFGVISAVILMVLAIPPSFTEIAILGYIDFISIILAIGVTMIATGIQRSDTPGGFSSSTWSAWPQDDLSFTQALTAVSNIVFSYAFAAAQFSFMSEMHTPADFTKSIVTLGLTEIVLYTITGSVIYAFVGQEVQSPALLSASPLVSKVAFGIALPVIYISGSINATVACRFIHGRLYKNTITRFINTRKGWITWLAVVAFVIFLSWVIAEAIPFFSELLGICAALFISGFSFWIPPIMWFFLLKEGNWYDKHNVKRAACNCIVFIVGFFVFIAGTYASIDQIEAVLAGLSPAMWLEALTLVFLGFTLDPLLRPSLDFPPCILNSELDNIHNKLIMPRGRRGCWTCRIRHRRCDESSPECKECSTRSITCHGYDLDPPDWMSNDQLLQEELQRIKVAVKENFRRVKTIQNRRLARSTAQTAQASRAKATSRSKGEITHGPAQVGSSTTNTIFREAQYLVHYLDYIFPIQYAFYVDAPDQGGRGWLFFLLERNAPLRNAALTLSAFHQHTFSPYHTENQEDELLRYHTKALQELRHVVRHRDVGASADNIEEWLKFLAGGMFLISFEVFQGGTNNWQAHFNALVSVIQNLTSSDFDFDASDPSSPDFDFQRGMNTAQKFILSNLVWIDILAPLATGTAPRLPYHDWLNAGNIDMSRVMGCSNCIMIVIGDMMALDSKALTMDNEALQIAIDELEKRIHNGIDVALDDASTQLTPTNRSVTHLFATAALVQLYTIASENNIASPDPHSAVSRVIEVLDNLPPHISLRGTPWPLCVAGSMALPPNEQYFDDLLTKLMDHAEAGFTNCGTVYSVMQNAWKQRRRDPSRVWSARQSMEDMGICALLI</sequence>
<dbReference type="InterPro" id="IPR013057">
    <property type="entry name" value="AA_transpt_TM"/>
</dbReference>
<feature type="transmembrane region" description="Helical" evidence="8">
    <location>
        <begin position="163"/>
        <end position="184"/>
    </location>
</feature>
<keyword evidence="4 8" id="KW-1133">Transmembrane helix</keyword>
<gene>
    <name evidence="10" type="ORF">FPHYL_3933</name>
</gene>
<keyword evidence="5 8" id="KW-0472">Membrane</keyword>
<feature type="transmembrane region" description="Helical" evidence="8">
    <location>
        <begin position="318"/>
        <end position="341"/>
    </location>
</feature>
<dbReference type="AlphaFoldDB" id="A0A8H5NJ04"/>
<dbReference type="SMART" id="SM00066">
    <property type="entry name" value="GAL4"/>
    <property type="match status" value="1"/>
</dbReference>
<feature type="transmembrane region" description="Helical" evidence="8">
    <location>
        <begin position="276"/>
        <end position="298"/>
    </location>
</feature>
<dbReference type="PROSITE" id="PS50048">
    <property type="entry name" value="ZN2_CY6_FUNGAL_2"/>
    <property type="match status" value="1"/>
</dbReference>
<evidence type="ECO:0000256" key="7">
    <source>
        <dbReference type="SAM" id="MobiDB-lite"/>
    </source>
</evidence>
<evidence type="ECO:0000256" key="6">
    <source>
        <dbReference type="ARBA" id="ARBA00023242"/>
    </source>
</evidence>
<dbReference type="GO" id="GO:0008270">
    <property type="term" value="F:zinc ion binding"/>
    <property type="evidence" value="ECO:0007669"/>
    <property type="project" value="InterPro"/>
</dbReference>
<comment type="caution">
    <text evidence="10">The sequence shown here is derived from an EMBL/GenBank/DDBJ whole genome shotgun (WGS) entry which is preliminary data.</text>
</comment>
<keyword evidence="11" id="KW-1185">Reference proteome</keyword>
<evidence type="ECO:0000313" key="11">
    <source>
        <dbReference type="Proteomes" id="UP000582016"/>
    </source>
</evidence>
<feature type="transmembrane region" description="Helical" evidence="8">
    <location>
        <begin position="134"/>
        <end position="157"/>
    </location>
</feature>
<feature type="transmembrane region" description="Helical" evidence="8">
    <location>
        <begin position="361"/>
        <end position="381"/>
    </location>
</feature>
<evidence type="ECO:0000256" key="1">
    <source>
        <dbReference type="ARBA" id="ARBA00004123"/>
    </source>
</evidence>
<comment type="subcellular location">
    <subcellularLocation>
        <location evidence="2">Membrane</location>
    </subcellularLocation>
    <subcellularLocation>
        <location evidence="1">Nucleus</location>
    </subcellularLocation>
</comment>
<protein>
    <submittedName>
        <fullName evidence="10">C6 zink-finger PRO1A</fullName>
    </submittedName>
</protein>
<dbReference type="InterPro" id="IPR001138">
    <property type="entry name" value="Zn2Cys6_DnaBD"/>
</dbReference>
<evidence type="ECO:0000256" key="5">
    <source>
        <dbReference type="ARBA" id="ARBA00023136"/>
    </source>
</evidence>
<dbReference type="CDD" id="cd00067">
    <property type="entry name" value="GAL4"/>
    <property type="match status" value="1"/>
</dbReference>
<dbReference type="GO" id="GO:0000981">
    <property type="term" value="F:DNA-binding transcription factor activity, RNA polymerase II-specific"/>
    <property type="evidence" value="ECO:0007669"/>
    <property type="project" value="InterPro"/>
</dbReference>
<dbReference type="GO" id="GO:0016020">
    <property type="term" value="C:membrane"/>
    <property type="evidence" value="ECO:0007669"/>
    <property type="project" value="UniProtKB-SubCell"/>
</dbReference>
<dbReference type="GO" id="GO:0005634">
    <property type="term" value="C:nucleus"/>
    <property type="evidence" value="ECO:0007669"/>
    <property type="project" value="UniProtKB-SubCell"/>
</dbReference>
<dbReference type="Pfam" id="PF01490">
    <property type="entry name" value="Aa_trans"/>
    <property type="match status" value="1"/>
</dbReference>
<dbReference type="SUPFAM" id="SSF57701">
    <property type="entry name" value="Zn2/Cys6 DNA-binding domain"/>
    <property type="match status" value="1"/>
</dbReference>
<feature type="transmembrane region" description="Helical" evidence="8">
    <location>
        <begin position="86"/>
        <end position="104"/>
    </location>
</feature>
<dbReference type="Proteomes" id="UP000582016">
    <property type="component" value="Unassembled WGS sequence"/>
</dbReference>
<dbReference type="InterPro" id="IPR036864">
    <property type="entry name" value="Zn2-C6_fun-type_DNA-bd_sf"/>
</dbReference>
<name>A0A8H5NJ04_9HYPO</name>
<evidence type="ECO:0000256" key="4">
    <source>
        <dbReference type="ARBA" id="ARBA00022989"/>
    </source>
</evidence>
<dbReference type="GO" id="GO:0000976">
    <property type="term" value="F:transcription cis-regulatory region binding"/>
    <property type="evidence" value="ECO:0007669"/>
    <property type="project" value="TreeGrafter"/>
</dbReference>
<feature type="compositionally biased region" description="Polar residues" evidence="7">
    <location>
        <begin position="584"/>
        <end position="599"/>
    </location>
</feature>
<dbReference type="Gene3D" id="4.10.240.10">
    <property type="entry name" value="Zn(2)-C6 fungal-type DNA-binding domain"/>
    <property type="match status" value="1"/>
</dbReference>
<reference evidence="10 11" key="1">
    <citation type="submission" date="2020-05" db="EMBL/GenBank/DDBJ databases">
        <title>Identification and distribution of gene clusters putatively required for synthesis of sphingolipid metabolism inhibitors in phylogenetically diverse species of the filamentous fungus Fusarium.</title>
        <authorList>
            <person name="Kim H.-S."/>
            <person name="Busman M."/>
            <person name="Brown D.W."/>
            <person name="Divon H."/>
            <person name="Uhlig S."/>
            <person name="Proctor R.H."/>
        </authorList>
    </citation>
    <scope>NUCLEOTIDE SEQUENCE [LARGE SCALE GENOMIC DNA]</scope>
    <source>
        <strain evidence="10 11">NRRL 13617</strain>
    </source>
</reference>